<sequence>MGSATLTPAGDTSPLPSDANGSSDRTDDAREPSPPSDSPIELRLAGSENRGDPTLPLRPPRTHWQRRAWRPDQAAGADLASAPQHCVRLRDQLLHLAAPPRHRPCRCPPRRPPAHHDAVARRRPVAEPWDLWLSELAKRAVEHGPHVHRSTPLHAACLLLAGRRPRLVPPGSSPRQCPHVQPRSPPRHCRERLMASVPAVPPATGCAAAAGTSPPSCPHPYRAQSDQMPVAACSPQTSA</sequence>
<feature type="region of interest" description="Disordered" evidence="1">
    <location>
        <begin position="1"/>
        <end position="66"/>
    </location>
</feature>
<feature type="compositionally biased region" description="Low complexity" evidence="1">
    <location>
        <begin position="202"/>
        <end position="214"/>
    </location>
</feature>
<dbReference type="GeneID" id="63807466"/>
<comment type="caution">
    <text evidence="2">The sequence shown here is derived from an EMBL/GenBank/DDBJ whole genome shotgun (WGS) entry which is preliminary data.</text>
</comment>
<dbReference type="AlphaFoldDB" id="A0A1Y1WL09"/>
<gene>
    <name evidence="2" type="ORF">DL89DRAFT_300180</name>
</gene>
<proteinExistence type="predicted"/>
<dbReference type="Proteomes" id="UP000193922">
    <property type="component" value="Unassembled WGS sequence"/>
</dbReference>
<keyword evidence="3" id="KW-1185">Reference proteome</keyword>
<organism evidence="2 3">
    <name type="scientific">Linderina pennispora</name>
    <dbReference type="NCBI Taxonomy" id="61395"/>
    <lineage>
        <taxon>Eukaryota</taxon>
        <taxon>Fungi</taxon>
        <taxon>Fungi incertae sedis</taxon>
        <taxon>Zoopagomycota</taxon>
        <taxon>Kickxellomycotina</taxon>
        <taxon>Kickxellomycetes</taxon>
        <taxon>Kickxellales</taxon>
        <taxon>Kickxellaceae</taxon>
        <taxon>Linderina</taxon>
    </lineage>
</organism>
<protein>
    <submittedName>
        <fullName evidence="2">Uncharacterized protein</fullName>
    </submittedName>
</protein>
<dbReference type="EMBL" id="MCFD01000001">
    <property type="protein sequence ID" value="ORX74237.1"/>
    <property type="molecule type" value="Genomic_DNA"/>
</dbReference>
<evidence type="ECO:0000313" key="2">
    <source>
        <dbReference type="EMBL" id="ORX74237.1"/>
    </source>
</evidence>
<feature type="region of interest" description="Disordered" evidence="1">
    <location>
        <begin position="202"/>
        <end position="239"/>
    </location>
</feature>
<dbReference type="RefSeq" id="XP_040747448.1">
    <property type="nucleotide sequence ID" value="XM_040890818.1"/>
</dbReference>
<evidence type="ECO:0000313" key="3">
    <source>
        <dbReference type="Proteomes" id="UP000193922"/>
    </source>
</evidence>
<name>A0A1Y1WL09_9FUNG</name>
<evidence type="ECO:0000256" key="1">
    <source>
        <dbReference type="SAM" id="MobiDB-lite"/>
    </source>
</evidence>
<accession>A0A1Y1WL09</accession>
<reference evidence="2 3" key="1">
    <citation type="submission" date="2016-07" db="EMBL/GenBank/DDBJ databases">
        <title>Pervasive Adenine N6-methylation of Active Genes in Fungi.</title>
        <authorList>
            <consortium name="DOE Joint Genome Institute"/>
            <person name="Mondo S.J."/>
            <person name="Dannebaum R.O."/>
            <person name="Kuo R.C."/>
            <person name="Labutti K."/>
            <person name="Haridas S."/>
            <person name="Kuo A."/>
            <person name="Salamov A."/>
            <person name="Ahrendt S.R."/>
            <person name="Lipzen A."/>
            <person name="Sullivan W."/>
            <person name="Andreopoulos W.B."/>
            <person name="Clum A."/>
            <person name="Lindquist E."/>
            <person name="Daum C."/>
            <person name="Ramamoorthy G.K."/>
            <person name="Gryganskyi A."/>
            <person name="Culley D."/>
            <person name="Magnuson J.K."/>
            <person name="James T.Y."/>
            <person name="O'Malley M.A."/>
            <person name="Stajich J.E."/>
            <person name="Spatafora J.W."/>
            <person name="Visel A."/>
            <person name="Grigoriev I.V."/>
        </authorList>
    </citation>
    <scope>NUCLEOTIDE SEQUENCE [LARGE SCALE GENOMIC DNA]</scope>
    <source>
        <strain evidence="2 3">ATCC 12442</strain>
    </source>
</reference>